<comment type="similarity">
    <text evidence="4">Belongs to the group II decarboxylase family. Sphingosine-1-phosphate lyase subfamily.</text>
</comment>
<comment type="cofactor">
    <cofactor evidence="1 5 6">
        <name>pyridoxal 5'-phosphate</name>
        <dbReference type="ChEBI" id="CHEBI:597326"/>
    </cofactor>
</comment>
<dbReference type="PANTHER" id="PTHR42735:SF4">
    <property type="entry name" value="PYRIDOXAL PHOSPHATE-DEPENDENT DECARBOXYLASE FAMILY PROTEIN"/>
    <property type="match status" value="1"/>
</dbReference>
<dbReference type="SUPFAM" id="SSF53383">
    <property type="entry name" value="PLP-dependent transferases"/>
    <property type="match status" value="1"/>
</dbReference>
<evidence type="ECO:0000256" key="5">
    <source>
        <dbReference type="PIRSR" id="PIRSR602129-50"/>
    </source>
</evidence>
<dbReference type="InterPro" id="IPR015421">
    <property type="entry name" value="PyrdxlP-dep_Trfase_major"/>
</dbReference>
<dbReference type="InterPro" id="IPR050477">
    <property type="entry name" value="GrpII_AminoAcid_Decarb"/>
</dbReference>
<dbReference type="EMBL" id="AHCD03000035">
    <property type="protein sequence ID" value="KAF7786294.1"/>
    <property type="molecule type" value="Genomic_DNA"/>
</dbReference>
<dbReference type="InterPro" id="IPR015422">
    <property type="entry name" value="PyrdxlP-dep_Trfase_small"/>
</dbReference>
<protein>
    <recommendedName>
        <fullName evidence="9">Pyridoxal-dependent decarboxylase</fullName>
    </recommendedName>
</protein>
<dbReference type="Pfam" id="PF00282">
    <property type="entry name" value="Pyridoxal_deC"/>
    <property type="match status" value="1"/>
</dbReference>
<keyword evidence="3 6" id="KW-0456">Lyase</keyword>
<sequence>MYYTDQDKFISLLEHGVNKLKEGFTDLPEVKGNVYSHDKAATIIGQLAEKMHENYPYFHPQYAGQMLKPPTDIAQIAYYLSMFINPNNHALDGGIASSQLEKEAVAEIAAMFGFDTHLGHLTSGGTIANLEALWIARNLHPEKTILVSDQAHYTHERMCAVINTPIEVVPSDNTGVMDVNALEERIKRGDIGTVIVTLGTTGLGNADPLDKIVALKEQYGFRIHVDSAYGGYFTLSSKLDENVRAAYDHIKNVDSIVVDPHKHGLQPYGCGCVLFSDPSVGKFYKHDSPYTYFSSEQMHLGEITLECSRAGASACALWATQQLYPLVKQGEFAAMLDNCLEAAQKLADWVKQHPKLKLVIEPKLDIVNFVIDAPSASVSSQHAQAVFEMAESKHLYLALNTLNKSLMPEFEKGYWDQDKVIAIRMCLIKSDHSAWMDNITDILDASIANLST</sequence>
<evidence type="ECO:0000256" key="1">
    <source>
        <dbReference type="ARBA" id="ARBA00001933"/>
    </source>
</evidence>
<evidence type="ECO:0000313" key="8">
    <source>
        <dbReference type="Proteomes" id="UP000016480"/>
    </source>
</evidence>
<name>A0A8T0C6D5_9GAMM</name>
<keyword evidence="2 5" id="KW-0663">Pyridoxal phosphate</keyword>
<proteinExistence type="inferred from homology"/>
<dbReference type="InterPro" id="IPR015424">
    <property type="entry name" value="PyrdxlP-dep_Trfase"/>
</dbReference>
<dbReference type="AlphaFoldDB" id="A0A8T0C6D5"/>
<gene>
    <name evidence="7" type="ORF">PRUB_a0810</name>
</gene>
<dbReference type="Gene3D" id="3.90.1150.10">
    <property type="entry name" value="Aspartate Aminotransferase, domain 1"/>
    <property type="match status" value="1"/>
</dbReference>
<dbReference type="PANTHER" id="PTHR42735">
    <property type="match status" value="1"/>
</dbReference>
<dbReference type="Gene3D" id="3.40.640.10">
    <property type="entry name" value="Type I PLP-dependent aspartate aminotransferase-like (Major domain)"/>
    <property type="match status" value="1"/>
</dbReference>
<evidence type="ECO:0000313" key="7">
    <source>
        <dbReference type="EMBL" id="KAF7786294.1"/>
    </source>
</evidence>
<dbReference type="Proteomes" id="UP000016480">
    <property type="component" value="Unassembled WGS sequence"/>
</dbReference>
<dbReference type="RefSeq" id="WP_010381593.1">
    <property type="nucleotide sequence ID" value="NZ_AHCD03000035.1"/>
</dbReference>
<reference evidence="7 8" key="1">
    <citation type="journal article" date="2012" name="J. Bacteriol.">
        <title>Genome sequence of the cycloprodigiosin-producing bacterial strain Pseudoalteromonas rubra ATCC 29570(T).</title>
        <authorList>
            <person name="Xie B.B."/>
            <person name="Shu Y.L."/>
            <person name="Qin Q.L."/>
            <person name="Rong J.C."/>
            <person name="Zhang X.Y."/>
            <person name="Chen X.L."/>
            <person name="Zhou B.C."/>
            <person name="Zhang Y.Z."/>
        </authorList>
    </citation>
    <scope>NUCLEOTIDE SEQUENCE [LARGE SCALE GENOMIC DNA]</scope>
    <source>
        <strain evidence="7 8">DSM 6842</strain>
    </source>
</reference>
<dbReference type="GO" id="GO:0019752">
    <property type="term" value="P:carboxylic acid metabolic process"/>
    <property type="evidence" value="ECO:0007669"/>
    <property type="project" value="InterPro"/>
</dbReference>
<dbReference type="GO" id="GO:0030170">
    <property type="term" value="F:pyridoxal phosphate binding"/>
    <property type="evidence" value="ECO:0007669"/>
    <property type="project" value="InterPro"/>
</dbReference>
<dbReference type="InterPro" id="IPR002129">
    <property type="entry name" value="PyrdxlP-dep_de-COase"/>
</dbReference>
<comment type="caution">
    <text evidence="7">The sequence shown here is derived from an EMBL/GenBank/DDBJ whole genome shotgun (WGS) entry which is preliminary data.</text>
</comment>
<dbReference type="GO" id="GO:0016830">
    <property type="term" value="F:carbon-carbon lyase activity"/>
    <property type="evidence" value="ECO:0007669"/>
    <property type="project" value="InterPro"/>
</dbReference>
<evidence type="ECO:0008006" key="9">
    <source>
        <dbReference type="Google" id="ProtNLM"/>
    </source>
</evidence>
<accession>A0A8T0C6D5</accession>
<dbReference type="GeneID" id="61358497"/>
<evidence type="ECO:0000256" key="2">
    <source>
        <dbReference type="ARBA" id="ARBA00022898"/>
    </source>
</evidence>
<feature type="modified residue" description="N6-(pyridoxal phosphate)lysine" evidence="5">
    <location>
        <position position="262"/>
    </location>
</feature>
<evidence type="ECO:0000256" key="6">
    <source>
        <dbReference type="RuleBase" id="RU000382"/>
    </source>
</evidence>
<organism evidence="7 8">
    <name type="scientific">Pseudoalteromonas rubra</name>
    <dbReference type="NCBI Taxonomy" id="43658"/>
    <lineage>
        <taxon>Bacteria</taxon>
        <taxon>Pseudomonadati</taxon>
        <taxon>Pseudomonadota</taxon>
        <taxon>Gammaproteobacteria</taxon>
        <taxon>Alteromonadales</taxon>
        <taxon>Pseudoalteromonadaceae</taxon>
        <taxon>Pseudoalteromonas</taxon>
    </lineage>
</organism>
<evidence type="ECO:0000256" key="4">
    <source>
        <dbReference type="ARBA" id="ARBA00038302"/>
    </source>
</evidence>
<evidence type="ECO:0000256" key="3">
    <source>
        <dbReference type="ARBA" id="ARBA00023239"/>
    </source>
</evidence>